<evidence type="ECO:0000256" key="2">
    <source>
        <dbReference type="SAM" id="MobiDB-lite"/>
    </source>
</evidence>
<name>A0A9D4Q2S8_RHISA</name>
<organism evidence="5 6">
    <name type="scientific">Rhipicephalus sanguineus</name>
    <name type="common">Brown dog tick</name>
    <name type="synonym">Ixodes sanguineus</name>
    <dbReference type="NCBI Taxonomy" id="34632"/>
    <lineage>
        <taxon>Eukaryota</taxon>
        <taxon>Metazoa</taxon>
        <taxon>Ecdysozoa</taxon>
        <taxon>Arthropoda</taxon>
        <taxon>Chelicerata</taxon>
        <taxon>Arachnida</taxon>
        <taxon>Acari</taxon>
        <taxon>Parasitiformes</taxon>
        <taxon>Ixodida</taxon>
        <taxon>Ixodoidea</taxon>
        <taxon>Ixodidae</taxon>
        <taxon>Rhipicephalinae</taxon>
        <taxon>Rhipicephalus</taxon>
        <taxon>Rhipicephalus</taxon>
    </lineage>
</organism>
<dbReference type="Gene3D" id="3.40.390.10">
    <property type="entry name" value="Collagenase (Catalytic Domain)"/>
    <property type="match status" value="1"/>
</dbReference>
<dbReference type="GO" id="GO:0005886">
    <property type="term" value="C:plasma membrane"/>
    <property type="evidence" value="ECO:0007669"/>
    <property type="project" value="TreeGrafter"/>
</dbReference>
<dbReference type="EMBL" id="JABSTV010001249">
    <property type="protein sequence ID" value="KAH7963264.1"/>
    <property type="molecule type" value="Genomic_DNA"/>
</dbReference>
<dbReference type="Pfam" id="PF05649">
    <property type="entry name" value="Peptidase_M13_N"/>
    <property type="match status" value="1"/>
</dbReference>
<proteinExistence type="inferred from homology"/>
<gene>
    <name evidence="5" type="ORF">HPB52_020403</name>
</gene>
<dbReference type="GO" id="GO:0016485">
    <property type="term" value="P:protein processing"/>
    <property type="evidence" value="ECO:0007669"/>
    <property type="project" value="TreeGrafter"/>
</dbReference>
<evidence type="ECO:0000313" key="5">
    <source>
        <dbReference type="EMBL" id="KAH7963264.1"/>
    </source>
</evidence>
<sequence>MDSIKGTKGTKSETDSRNAVESDKDKSRSDSKETREAPLKSPMAVTFDEVPLDKHEPAPTPPPPAKPDRSNLVITGVAVVFVAIVFLLILIMLTRGGLERKSSVTTATCTSEHCVRVAKLLLESIAPDVNPCENFYLHICGGWKYAGSLGEVLFQKLVDDVTFLIRTVNVPATGQSPSEKAALAYKACEDIVAKNNTNLTTLLQILEEAGLYSPPGWTGSVDALNATFYLHFTWRIAAPMKFTYVRQTDQGITLRMAPSESLKAYARRRKKPGYYDDLRKDYEMFQTTFEQNKLPNLTYDDWKKIDETVIADSEDALQEANSIINFAGWNESTIQNAIRGVSRQQWASILDTYLNRSDALRFYVDSLFLFKKFMEMPHDVGNAVAQAYYRWYMAEVLTRRVYAPWIVKDFPSFDDALKYHRGYCFAIVEQSASFALLAPYVQHAFHKAVKDDIKRLLQMVRGAYNDVFAEGVEMRSGVDMLPTYTNGTGHLFDRLTLSDEKYLKESYADYEDMTSDPLQNWRRLMIGRSRTLWTRVSMGVAGVLPAEMLYYEIDGVSNDIILRPDVAVVPAYDSGAPLLLKLASLGSLMASAMAKVLYGTQETTARWHATAHCIFRKQEPGNATGGKIVVLQRVIALAVTVLAAMKATKDDEPLTLPGIPDISGMQLLFALWCYQQCGEKEGERLCNEPLKEIAVGYKWESRGGMPI</sequence>
<feature type="transmembrane region" description="Helical" evidence="3">
    <location>
        <begin position="72"/>
        <end position="93"/>
    </location>
</feature>
<evidence type="ECO:0000256" key="1">
    <source>
        <dbReference type="ARBA" id="ARBA00007357"/>
    </source>
</evidence>
<protein>
    <recommendedName>
        <fullName evidence="4">Peptidase M13 N-terminal domain-containing protein</fullName>
    </recommendedName>
</protein>
<keyword evidence="3" id="KW-1133">Transmembrane helix</keyword>
<keyword evidence="3" id="KW-0472">Membrane</keyword>
<dbReference type="PROSITE" id="PS51885">
    <property type="entry name" value="NEPRILYSIN"/>
    <property type="match status" value="1"/>
</dbReference>
<accession>A0A9D4Q2S8</accession>
<dbReference type="InterPro" id="IPR024079">
    <property type="entry name" value="MetalloPept_cat_dom_sf"/>
</dbReference>
<dbReference type="InterPro" id="IPR008753">
    <property type="entry name" value="Peptidase_M13_N"/>
</dbReference>
<dbReference type="PANTHER" id="PTHR11733:SF241">
    <property type="entry name" value="GH26575P-RELATED"/>
    <property type="match status" value="1"/>
</dbReference>
<evidence type="ECO:0000259" key="4">
    <source>
        <dbReference type="Pfam" id="PF05649"/>
    </source>
</evidence>
<feature type="domain" description="Peptidase M13 N-terminal" evidence="4">
    <location>
        <begin position="131"/>
        <end position="466"/>
    </location>
</feature>
<comment type="similarity">
    <text evidence="1">Belongs to the peptidase M13 family.</text>
</comment>
<dbReference type="VEuPathDB" id="VectorBase:RSAN_042564"/>
<comment type="caution">
    <text evidence="5">The sequence shown here is derived from an EMBL/GenBank/DDBJ whole genome shotgun (WGS) entry which is preliminary data.</text>
</comment>
<dbReference type="Gene3D" id="1.10.1380.10">
    <property type="entry name" value="Neutral endopeptidase , domain2"/>
    <property type="match status" value="1"/>
</dbReference>
<keyword evidence="3" id="KW-0812">Transmembrane</keyword>
<keyword evidence="6" id="KW-1185">Reference proteome</keyword>
<feature type="region of interest" description="Disordered" evidence="2">
    <location>
        <begin position="1"/>
        <end position="68"/>
    </location>
</feature>
<evidence type="ECO:0000256" key="3">
    <source>
        <dbReference type="SAM" id="Phobius"/>
    </source>
</evidence>
<dbReference type="PANTHER" id="PTHR11733">
    <property type="entry name" value="ZINC METALLOPROTEASE FAMILY M13 NEPRILYSIN-RELATED"/>
    <property type="match status" value="1"/>
</dbReference>
<dbReference type="AlphaFoldDB" id="A0A9D4Q2S8"/>
<dbReference type="Proteomes" id="UP000821837">
    <property type="component" value="Chromosome 3"/>
</dbReference>
<dbReference type="SUPFAM" id="SSF55486">
    <property type="entry name" value="Metalloproteases ('zincins'), catalytic domain"/>
    <property type="match status" value="1"/>
</dbReference>
<reference evidence="5" key="1">
    <citation type="journal article" date="2020" name="Cell">
        <title>Large-Scale Comparative Analyses of Tick Genomes Elucidate Their Genetic Diversity and Vector Capacities.</title>
        <authorList>
            <consortium name="Tick Genome and Microbiome Consortium (TIGMIC)"/>
            <person name="Jia N."/>
            <person name="Wang J."/>
            <person name="Shi W."/>
            <person name="Du L."/>
            <person name="Sun Y."/>
            <person name="Zhan W."/>
            <person name="Jiang J.F."/>
            <person name="Wang Q."/>
            <person name="Zhang B."/>
            <person name="Ji P."/>
            <person name="Bell-Sakyi L."/>
            <person name="Cui X.M."/>
            <person name="Yuan T.T."/>
            <person name="Jiang B.G."/>
            <person name="Yang W.F."/>
            <person name="Lam T.T."/>
            <person name="Chang Q.C."/>
            <person name="Ding S.J."/>
            <person name="Wang X.J."/>
            <person name="Zhu J.G."/>
            <person name="Ruan X.D."/>
            <person name="Zhao L."/>
            <person name="Wei J.T."/>
            <person name="Ye R.Z."/>
            <person name="Que T.C."/>
            <person name="Du C.H."/>
            <person name="Zhou Y.H."/>
            <person name="Cheng J.X."/>
            <person name="Dai P.F."/>
            <person name="Guo W.B."/>
            <person name="Han X.H."/>
            <person name="Huang E.J."/>
            <person name="Li L.F."/>
            <person name="Wei W."/>
            <person name="Gao Y.C."/>
            <person name="Liu J.Z."/>
            <person name="Shao H.Z."/>
            <person name="Wang X."/>
            <person name="Wang C.C."/>
            <person name="Yang T.C."/>
            <person name="Huo Q.B."/>
            <person name="Li W."/>
            <person name="Chen H.Y."/>
            <person name="Chen S.E."/>
            <person name="Zhou L.G."/>
            <person name="Ni X.B."/>
            <person name="Tian J.H."/>
            <person name="Sheng Y."/>
            <person name="Liu T."/>
            <person name="Pan Y.S."/>
            <person name="Xia L.Y."/>
            <person name="Li J."/>
            <person name="Zhao F."/>
            <person name="Cao W.C."/>
        </authorList>
    </citation>
    <scope>NUCLEOTIDE SEQUENCE</scope>
    <source>
        <strain evidence="5">Rsan-2018</strain>
    </source>
</reference>
<dbReference type="GO" id="GO:0004222">
    <property type="term" value="F:metalloendopeptidase activity"/>
    <property type="evidence" value="ECO:0007669"/>
    <property type="project" value="InterPro"/>
</dbReference>
<dbReference type="InterPro" id="IPR000718">
    <property type="entry name" value="Peptidase_M13"/>
</dbReference>
<evidence type="ECO:0000313" key="6">
    <source>
        <dbReference type="Proteomes" id="UP000821837"/>
    </source>
</evidence>
<reference evidence="5" key="2">
    <citation type="submission" date="2021-09" db="EMBL/GenBank/DDBJ databases">
        <authorList>
            <person name="Jia N."/>
            <person name="Wang J."/>
            <person name="Shi W."/>
            <person name="Du L."/>
            <person name="Sun Y."/>
            <person name="Zhan W."/>
            <person name="Jiang J."/>
            <person name="Wang Q."/>
            <person name="Zhang B."/>
            <person name="Ji P."/>
            <person name="Sakyi L.B."/>
            <person name="Cui X."/>
            <person name="Yuan T."/>
            <person name="Jiang B."/>
            <person name="Yang W."/>
            <person name="Lam T.T.-Y."/>
            <person name="Chang Q."/>
            <person name="Ding S."/>
            <person name="Wang X."/>
            <person name="Zhu J."/>
            <person name="Ruan X."/>
            <person name="Zhao L."/>
            <person name="Wei J."/>
            <person name="Que T."/>
            <person name="Du C."/>
            <person name="Cheng J."/>
            <person name="Dai P."/>
            <person name="Han X."/>
            <person name="Huang E."/>
            <person name="Gao Y."/>
            <person name="Liu J."/>
            <person name="Shao H."/>
            <person name="Ye R."/>
            <person name="Li L."/>
            <person name="Wei W."/>
            <person name="Wang X."/>
            <person name="Wang C."/>
            <person name="Huo Q."/>
            <person name="Li W."/>
            <person name="Guo W."/>
            <person name="Chen H."/>
            <person name="Chen S."/>
            <person name="Zhou L."/>
            <person name="Zhou L."/>
            <person name="Ni X."/>
            <person name="Tian J."/>
            <person name="Zhou Y."/>
            <person name="Sheng Y."/>
            <person name="Liu T."/>
            <person name="Pan Y."/>
            <person name="Xia L."/>
            <person name="Li J."/>
            <person name="Zhao F."/>
            <person name="Cao W."/>
        </authorList>
    </citation>
    <scope>NUCLEOTIDE SEQUENCE</scope>
    <source>
        <strain evidence="5">Rsan-2018</strain>
        <tissue evidence="5">Larvae</tissue>
    </source>
</reference>
<feature type="compositionally biased region" description="Basic and acidic residues" evidence="2">
    <location>
        <begin position="10"/>
        <end position="38"/>
    </location>
</feature>
<dbReference type="InterPro" id="IPR042089">
    <property type="entry name" value="Peptidase_M13_dom_2"/>
</dbReference>